<dbReference type="InterPro" id="IPR036188">
    <property type="entry name" value="FAD/NAD-bd_sf"/>
</dbReference>
<organism evidence="7 8">
    <name type="scientific">Paenibacillus piri</name>
    <dbReference type="NCBI Taxonomy" id="2547395"/>
    <lineage>
        <taxon>Bacteria</taxon>
        <taxon>Bacillati</taxon>
        <taxon>Bacillota</taxon>
        <taxon>Bacilli</taxon>
        <taxon>Bacillales</taxon>
        <taxon>Paenibacillaceae</taxon>
        <taxon>Paenibacillus</taxon>
    </lineage>
</organism>
<dbReference type="Gene3D" id="3.50.50.60">
    <property type="entry name" value="FAD/NAD(P)-binding domain"/>
    <property type="match status" value="1"/>
</dbReference>
<dbReference type="GO" id="GO:0046872">
    <property type="term" value="F:metal ion binding"/>
    <property type="evidence" value="ECO:0007669"/>
    <property type="project" value="UniProtKB-KW"/>
</dbReference>
<dbReference type="EMBL" id="SMRT01000017">
    <property type="protein sequence ID" value="TDF93296.1"/>
    <property type="molecule type" value="Genomic_DNA"/>
</dbReference>
<dbReference type="SUPFAM" id="SSF51905">
    <property type="entry name" value="FAD/NAD(P)-binding domain"/>
    <property type="match status" value="1"/>
</dbReference>
<comment type="caution">
    <text evidence="7">The sequence shown here is derived from an EMBL/GenBank/DDBJ whole genome shotgun (WGS) entry which is preliminary data.</text>
</comment>
<evidence type="ECO:0000256" key="4">
    <source>
        <dbReference type="ARBA" id="ARBA00023004"/>
    </source>
</evidence>
<dbReference type="GO" id="GO:0016491">
    <property type="term" value="F:oxidoreductase activity"/>
    <property type="evidence" value="ECO:0007669"/>
    <property type="project" value="UniProtKB-KW"/>
</dbReference>
<dbReference type="PANTHER" id="PTHR43498:SF1">
    <property type="entry name" value="COB--COM HETERODISULFIDE REDUCTASE IRON-SULFUR SUBUNIT A"/>
    <property type="match status" value="1"/>
</dbReference>
<evidence type="ECO:0000256" key="2">
    <source>
        <dbReference type="ARBA" id="ARBA00022723"/>
    </source>
</evidence>
<evidence type="ECO:0000256" key="5">
    <source>
        <dbReference type="ARBA" id="ARBA00023014"/>
    </source>
</evidence>
<keyword evidence="2" id="KW-0479">Metal-binding</keyword>
<evidence type="ECO:0000313" key="7">
    <source>
        <dbReference type="EMBL" id="TDF93296.1"/>
    </source>
</evidence>
<dbReference type="RefSeq" id="WP_133234390.1">
    <property type="nucleotide sequence ID" value="NZ_SMRT01000017.1"/>
</dbReference>
<keyword evidence="1" id="KW-0004">4Fe-4S</keyword>
<sequence>MINETVQTDIAVIGGGLAGVCAAVAAARLGQTVALVQNRPVLGGNSSSEVRVWVCGATAHGTHRYARETGIMGEMFVENQFRNPDGNPYIWDLVVLETVLAEPNIRLFLNTDVHEVEAEGGEVDRRIVSVTGWMMGSERRIRFESGMFLDCTGDGLVGFLAGAKYRLGREARHEYNEEWAPEEADAVTLGSTLLFYTKDAGRPVKYVPPGFAKDITKTSIPIKRVIRSGDSGCHYWWIEWGGELDTVHANERIRDELWSVIYGIWDYIKNSGQFDADSMTLEWVGSLPGKREYRRFVGDYVLNQNDIIAQREFEDRVAFGGWSIDLHPPQGMYSTESGSKHMHMDGSYHIPFRSLYSANVSNLLFAGRNISASHVAFGTTRVMATCAVIGEAAGTGAALAVRNGTTPRGVYREHLAELQQTLLRQDASVLGLAGADERNRARQAARVSASGTLRRLAVEQPAETYPLAVDVGLLIPVSSALEQLELLVDAASDTRLEVEVWSTGRAENYVPHTLQANGSAAVRAGERQWAAVALAWEPEQAQNAFIVVKANPALALHLSGTPLTGVLGFQRGAGARTVKQLEDHRAEQPVVLWGMRRLIRKPFCFRAYPETDAYSAANVVDGYLRPYGGPHMWVSEPLAAGQEAWIELAWDDPVPVREVQLVFNDDVNEDLINLHHHRTDFEVIPELVRGYRIEAWTGRTVEGGLSGDGAADGSSGGAADDDVTISNRGGAVDDDVTIRSSGETSGCSGSADDSGTTRSGEWIVLHRETANHKRKRVHRLDSAVFASKLRLVVEATNGSPSAELIEIRVYS</sequence>
<keyword evidence="8" id="KW-1185">Reference proteome</keyword>
<dbReference type="GO" id="GO:0051539">
    <property type="term" value="F:4 iron, 4 sulfur cluster binding"/>
    <property type="evidence" value="ECO:0007669"/>
    <property type="project" value="UniProtKB-KW"/>
</dbReference>
<accession>A0A4R5KDL5</accession>
<evidence type="ECO:0000256" key="1">
    <source>
        <dbReference type="ARBA" id="ARBA00022485"/>
    </source>
</evidence>
<reference evidence="7 8" key="1">
    <citation type="submission" date="2019-03" db="EMBL/GenBank/DDBJ databases">
        <title>This is whole genome sequence of Paenibacillus sp MS74 strain.</title>
        <authorList>
            <person name="Trinh H.N."/>
        </authorList>
    </citation>
    <scope>NUCLEOTIDE SEQUENCE [LARGE SCALE GENOMIC DNA]</scope>
    <source>
        <strain evidence="7 8">MS74</strain>
    </source>
</reference>
<keyword evidence="3" id="KW-0560">Oxidoreductase</keyword>
<feature type="compositionally biased region" description="Polar residues" evidence="6">
    <location>
        <begin position="738"/>
        <end position="757"/>
    </location>
</feature>
<evidence type="ECO:0000256" key="3">
    <source>
        <dbReference type="ARBA" id="ARBA00023002"/>
    </source>
</evidence>
<dbReference type="OrthoDB" id="9780658at2"/>
<name>A0A4R5KDL5_9BACL</name>
<evidence type="ECO:0000313" key="8">
    <source>
        <dbReference type="Proteomes" id="UP000295636"/>
    </source>
</evidence>
<dbReference type="Proteomes" id="UP000295636">
    <property type="component" value="Unassembled WGS sequence"/>
</dbReference>
<keyword evidence="4" id="KW-0408">Iron</keyword>
<evidence type="ECO:0000256" key="6">
    <source>
        <dbReference type="SAM" id="MobiDB-lite"/>
    </source>
</evidence>
<keyword evidence="5" id="KW-0411">Iron-sulfur</keyword>
<dbReference type="PANTHER" id="PTHR43498">
    <property type="entry name" value="FERREDOXIN:COB-COM HETERODISULFIDE REDUCTASE SUBUNIT A"/>
    <property type="match status" value="1"/>
</dbReference>
<dbReference type="AlphaFoldDB" id="A0A4R5KDL5"/>
<feature type="region of interest" description="Disordered" evidence="6">
    <location>
        <begin position="702"/>
        <end position="757"/>
    </location>
</feature>
<gene>
    <name evidence="7" type="ORF">E1757_27865</name>
</gene>
<protein>
    <submittedName>
        <fullName evidence="7">FAD-dependent oxidoreductase</fullName>
    </submittedName>
</protein>
<proteinExistence type="predicted"/>
<dbReference type="Gene3D" id="2.60.120.260">
    <property type="entry name" value="Galactose-binding domain-like"/>
    <property type="match status" value="1"/>
</dbReference>
<dbReference type="Pfam" id="PF12831">
    <property type="entry name" value="FAD_oxidored"/>
    <property type="match status" value="1"/>
</dbReference>
<dbReference type="InterPro" id="IPR039650">
    <property type="entry name" value="HdrA-like"/>
</dbReference>